<keyword evidence="3" id="KW-1185">Reference proteome</keyword>
<evidence type="ECO:0008006" key="4">
    <source>
        <dbReference type="Google" id="ProtNLM"/>
    </source>
</evidence>
<organism evidence="2 3">
    <name type="scientific">Thermotomaculum hydrothermale</name>
    <dbReference type="NCBI Taxonomy" id="981385"/>
    <lineage>
        <taxon>Bacteria</taxon>
        <taxon>Pseudomonadati</taxon>
        <taxon>Acidobacteriota</taxon>
        <taxon>Holophagae</taxon>
        <taxon>Thermotomaculales</taxon>
        <taxon>Thermotomaculaceae</taxon>
        <taxon>Thermotomaculum</taxon>
    </lineage>
</organism>
<dbReference type="AlphaFoldDB" id="A0A7R6PNX3"/>
<dbReference type="KEGG" id="thyd:TTHT_1643"/>
<gene>
    <name evidence="2" type="ORF">TTHT_1643</name>
</gene>
<dbReference type="Pfam" id="PF13489">
    <property type="entry name" value="Methyltransf_23"/>
    <property type="match status" value="1"/>
</dbReference>
<proteinExistence type="predicted"/>
<evidence type="ECO:0000256" key="1">
    <source>
        <dbReference type="SAM" id="Phobius"/>
    </source>
</evidence>
<sequence length="257" mass="29866">MSEKKVWIPTPRFMLRKSVLKTILKEDFVKGKKCLEIGYGAGEILKLVLEKGGVAYGVELSKDAEALTKERLSNYLKEKRLFLLNSFEDALNYADFDILMAFEVLEHIENDEIEFANWVNLLKSGGFIILSVPSNMSKWSISDEWAGHYRRYERKDIVRLCDKFDLTLIKIISYGFPLTEITDRLMNVVIAKKMKKIDKNITKEELSKNSGVDRNSSLIFRFLFNDFFMFPFYLLQRLFFSTDLGTGYVVVAQKNKN</sequence>
<name>A0A7R6PNX3_9BACT</name>
<dbReference type="Proteomes" id="UP000595564">
    <property type="component" value="Chromosome"/>
</dbReference>
<reference evidence="2 3" key="1">
    <citation type="journal article" date="2012" name="Extremophiles">
        <title>Thermotomaculum hydrothermale gen. nov., sp. nov., a novel heterotrophic thermophile within the phylum Acidobacteria from a deep-sea hydrothermal vent chimney in the Southern Okinawa Trough.</title>
        <authorList>
            <person name="Izumi H."/>
            <person name="Nunoura T."/>
            <person name="Miyazaki M."/>
            <person name="Mino S."/>
            <person name="Toki T."/>
            <person name="Takai K."/>
            <person name="Sako Y."/>
            <person name="Sawabe T."/>
            <person name="Nakagawa S."/>
        </authorList>
    </citation>
    <scope>NUCLEOTIDE SEQUENCE [LARGE SCALE GENOMIC DNA]</scope>
    <source>
        <strain evidence="2 3">AC55</strain>
    </source>
</reference>
<feature type="transmembrane region" description="Helical" evidence="1">
    <location>
        <begin position="218"/>
        <end position="235"/>
    </location>
</feature>
<dbReference type="PANTHER" id="PTHR43861:SF6">
    <property type="entry name" value="METHYLTRANSFERASE TYPE 11"/>
    <property type="match status" value="1"/>
</dbReference>
<dbReference type="RefSeq" id="WP_201327427.1">
    <property type="nucleotide sequence ID" value="NZ_AP017470.1"/>
</dbReference>
<dbReference type="EMBL" id="AP017470">
    <property type="protein sequence ID" value="BBB33128.1"/>
    <property type="molecule type" value="Genomic_DNA"/>
</dbReference>
<protein>
    <recommendedName>
        <fullName evidence="4">Methyltransferase type 11</fullName>
    </recommendedName>
</protein>
<dbReference type="SUPFAM" id="SSF53335">
    <property type="entry name" value="S-adenosyl-L-methionine-dependent methyltransferases"/>
    <property type="match status" value="1"/>
</dbReference>
<keyword evidence="1" id="KW-0472">Membrane</keyword>
<dbReference type="Gene3D" id="3.40.50.150">
    <property type="entry name" value="Vaccinia Virus protein VP39"/>
    <property type="match status" value="1"/>
</dbReference>
<dbReference type="InterPro" id="IPR029063">
    <property type="entry name" value="SAM-dependent_MTases_sf"/>
</dbReference>
<dbReference type="PANTHER" id="PTHR43861">
    <property type="entry name" value="TRANS-ACONITATE 2-METHYLTRANSFERASE-RELATED"/>
    <property type="match status" value="1"/>
</dbReference>
<accession>A0A7R6PNX3</accession>
<dbReference type="CDD" id="cd02440">
    <property type="entry name" value="AdoMet_MTases"/>
    <property type="match status" value="1"/>
</dbReference>
<evidence type="ECO:0000313" key="3">
    <source>
        <dbReference type="Proteomes" id="UP000595564"/>
    </source>
</evidence>
<evidence type="ECO:0000313" key="2">
    <source>
        <dbReference type="EMBL" id="BBB33128.1"/>
    </source>
</evidence>
<keyword evidence="1" id="KW-0812">Transmembrane</keyword>
<keyword evidence="1" id="KW-1133">Transmembrane helix</keyword>